<keyword evidence="4" id="KW-1133">Transmembrane helix</keyword>
<dbReference type="GO" id="GO:0005737">
    <property type="term" value="C:cytoplasm"/>
    <property type="evidence" value="ECO:0007669"/>
    <property type="project" value="TreeGrafter"/>
</dbReference>
<evidence type="ECO:0000313" key="7">
    <source>
        <dbReference type="EMBL" id="KAG8458379.1"/>
    </source>
</evidence>
<dbReference type="OrthoDB" id="538768at2759"/>
<evidence type="ECO:0000256" key="4">
    <source>
        <dbReference type="SAM" id="Phobius"/>
    </source>
</evidence>
<keyword evidence="4" id="KW-0812">Transmembrane</keyword>
<reference evidence="6" key="1">
    <citation type="submission" date="2021-05" db="EMBL/GenBank/DDBJ databases">
        <title>The genome of the haptophyte Pavlova lutheri (Diacronema luteri, Pavlovales) - a model for lipid biosynthesis in eukaryotic algae.</title>
        <authorList>
            <person name="Hulatt C.J."/>
            <person name="Posewitz M.C."/>
        </authorList>
    </citation>
    <scope>NUCLEOTIDE SEQUENCE</scope>
    <source>
        <strain evidence="6">NIVA-4/92</strain>
    </source>
</reference>
<dbReference type="InterPro" id="IPR051553">
    <property type="entry name" value="Ran_GTPase-activating"/>
</dbReference>
<feature type="repeat" description="RCC1" evidence="3">
    <location>
        <begin position="5"/>
        <end position="64"/>
    </location>
</feature>
<feature type="repeat" description="RCC1" evidence="3">
    <location>
        <begin position="125"/>
        <end position="184"/>
    </location>
</feature>
<dbReference type="Pfam" id="PF25390">
    <property type="entry name" value="WD40_RLD"/>
    <property type="match status" value="1"/>
</dbReference>
<keyword evidence="4" id="KW-0472">Membrane</keyword>
<protein>
    <recommendedName>
        <fullName evidence="5">RCC1-like domain-containing protein</fullName>
    </recommendedName>
</protein>
<dbReference type="InterPro" id="IPR058923">
    <property type="entry name" value="RCC1-like_dom"/>
</dbReference>
<dbReference type="Proteomes" id="UP000751190">
    <property type="component" value="Unassembled WGS sequence"/>
</dbReference>
<dbReference type="Pfam" id="PF13540">
    <property type="entry name" value="RCC1_2"/>
    <property type="match status" value="2"/>
</dbReference>
<dbReference type="PRINTS" id="PR00633">
    <property type="entry name" value="RCCNDNSATION"/>
</dbReference>
<dbReference type="PANTHER" id="PTHR45982:SF1">
    <property type="entry name" value="REGULATOR OF CHROMOSOME CONDENSATION"/>
    <property type="match status" value="1"/>
</dbReference>
<dbReference type="SUPFAM" id="SSF50985">
    <property type="entry name" value="RCC1/BLIP-II"/>
    <property type="match status" value="1"/>
</dbReference>
<dbReference type="EMBL" id="JAGTXO010000052">
    <property type="protein sequence ID" value="KAG8458379.1"/>
    <property type="molecule type" value="Genomic_DNA"/>
</dbReference>
<dbReference type="Gene3D" id="2.130.10.30">
    <property type="entry name" value="Regulator of chromosome condensation 1/beta-lactamase-inhibitor protein II"/>
    <property type="match status" value="2"/>
</dbReference>
<dbReference type="InterPro" id="IPR009091">
    <property type="entry name" value="RCC1/BLIP-II"/>
</dbReference>
<dbReference type="PROSITE" id="PS50012">
    <property type="entry name" value="RCC1_3"/>
    <property type="match status" value="6"/>
</dbReference>
<dbReference type="EMBL" id="JAGTXO010000087">
    <property type="protein sequence ID" value="KAG8457039.1"/>
    <property type="molecule type" value="Genomic_DNA"/>
</dbReference>
<feature type="repeat" description="RCC1" evidence="3">
    <location>
        <begin position="185"/>
        <end position="244"/>
    </location>
</feature>
<dbReference type="InterPro" id="IPR000408">
    <property type="entry name" value="Reg_chr_condens"/>
</dbReference>
<evidence type="ECO:0000256" key="2">
    <source>
        <dbReference type="ARBA" id="ARBA00022737"/>
    </source>
</evidence>
<dbReference type="AlphaFoldDB" id="A0A8J5X495"/>
<keyword evidence="1" id="KW-0344">Guanine-nucleotide releasing factor</keyword>
<gene>
    <name evidence="7" type="ORF">KFE25_004520</name>
    <name evidence="6" type="ORF">KFE25_013849</name>
</gene>
<evidence type="ECO:0000313" key="6">
    <source>
        <dbReference type="EMBL" id="KAG8457039.1"/>
    </source>
</evidence>
<accession>A0A8J5X495</accession>
<dbReference type="PANTHER" id="PTHR45982">
    <property type="entry name" value="REGULATOR OF CHROMOSOME CONDENSATION"/>
    <property type="match status" value="1"/>
</dbReference>
<comment type="caution">
    <text evidence="6">The sequence shown here is derived from an EMBL/GenBank/DDBJ whole genome shotgun (WGS) entry which is preliminary data.</text>
</comment>
<feature type="repeat" description="RCC1" evidence="3">
    <location>
        <begin position="245"/>
        <end position="304"/>
    </location>
</feature>
<dbReference type="OMA" id="CEIGHEL"/>
<feature type="repeat" description="RCC1" evidence="3">
    <location>
        <begin position="305"/>
        <end position="364"/>
    </location>
</feature>
<feature type="transmembrane region" description="Helical" evidence="4">
    <location>
        <begin position="521"/>
        <end position="543"/>
    </location>
</feature>
<evidence type="ECO:0000259" key="5">
    <source>
        <dbReference type="Pfam" id="PF25390"/>
    </source>
</evidence>
<evidence type="ECO:0000313" key="8">
    <source>
        <dbReference type="Proteomes" id="UP000751190"/>
    </source>
</evidence>
<dbReference type="GO" id="GO:0005085">
    <property type="term" value="F:guanyl-nucleotide exchange factor activity"/>
    <property type="evidence" value="ECO:0007669"/>
    <property type="project" value="TreeGrafter"/>
</dbReference>
<organism evidence="6 8">
    <name type="scientific">Diacronema lutheri</name>
    <name type="common">Unicellular marine alga</name>
    <name type="synonym">Monochrysis lutheri</name>
    <dbReference type="NCBI Taxonomy" id="2081491"/>
    <lineage>
        <taxon>Eukaryota</taxon>
        <taxon>Haptista</taxon>
        <taxon>Haptophyta</taxon>
        <taxon>Pavlovophyceae</taxon>
        <taxon>Pavlovales</taxon>
        <taxon>Pavlovaceae</taxon>
        <taxon>Diacronema</taxon>
    </lineage>
</organism>
<keyword evidence="2" id="KW-0677">Repeat</keyword>
<sequence>MLDDGSVKCWGSNSDGQLGQGDTLDRGDGANEMGDDLAPILLGTNRTAVKITAGEAHTCALLNDGSVKCWGDNGYGQLGQGDGLDRGDGANDMGDNLAPVLLGTNRTAVEIVAGGFHTCALLDDGSAKCWGDNDYGQLGQGDGIDRGDGANEMGDDLAPILLGTNRTAVEIAAGGTHTCALLDDGSAKCWGDNSFGQLGQGNTFARGDGVNEMGDDLAPVLLGTGRTAVEIVAGESHNCALLDDGSAKCWGNNFLGRLGQGDALDRGDGVNEMGDDLAPILLGTNRTAVKITAGASHNCALLDDGSAKCWGSNGKGRLGQGDVLARGDAANEMGDDLAPILLGTNRTAVKITAGASHTCALLDNGSVKYWGDNDYGQLGQGDKLDRGDTANEMGDDLAPVEARVIVDGELKSWNSATQAKFAAAVSSVLDAPVIVLGVVAASDRVRSVRIRFVIYDTTTADSGEVSVRAKLRDPSVVEQIKAKVAKDTGFIVESDIQVQRATAYSEGEGAQGRTIYTRTGAIVGGVIGCLVLCIGLPVVLWVLRRRQLAAKSQLPPLRGGER</sequence>
<proteinExistence type="predicted"/>
<evidence type="ECO:0000256" key="3">
    <source>
        <dbReference type="PROSITE-ProRule" id="PRU00235"/>
    </source>
</evidence>
<dbReference type="CDD" id="cd12087">
    <property type="entry name" value="TM_EGFR-like"/>
    <property type="match status" value="1"/>
</dbReference>
<feature type="domain" description="RCC1-like" evidence="5">
    <location>
        <begin position="3"/>
        <end position="263"/>
    </location>
</feature>
<evidence type="ECO:0000256" key="1">
    <source>
        <dbReference type="ARBA" id="ARBA00022658"/>
    </source>
</evidence>
<feature type="repeat" description="RCC1" evidence="3">
    <location>
        <begin position="65"/>
        <end position="124"/>
    </location>
</feature>
<keyword evidence="8" id="KW-1185">Reference proteome</keyword>
<name>A0A8J5X495_DIALT</name>